<name>A0A9P5VAV7_9FUNG</name>
<feature type="chain" id="PRO_5040129367" evidence="1">
    <location>
        <begin position="21"/>
        <end position="650"/>
    </location>
</feature>
<feature type="signal peptide" evidence="1">
    <location>
        <begin position="1"/>
        <end position="20"/>
    </location>
</feature>
<proteinExistence type="predicted"/>
<dbReference type="PANTHER" id="PTHR40050:SF1">
    <property type="entry name" value="INNER SPORE COAT PROTEIN H"/>
    <property type="match status" value="1"/>
</dbReference>
<dbReference type="OrthoDB" id="10267127at2759"/>
<evidence type="ECO:0000313" key="3">
    <source>
        <dbReference type="Proteomes" id="UP000748756"/>
    </source>
</evidence>
<organism evidence="2 3">
    <name type="scientific">Linnemannia schmuckeri</name>
    <dbReference type="NCBI Taxonomy" id="64567"/>
    <lineage>
        <taxon>Eukaryota</taxon>
        <taxon>Fungi</taxon>
        <taxon>Fungi incertae sedis</taxon>
        <taxon>Mucoromycota</taxon>
        <taxon>Mortierellomycotina</taxon>
        <taxon>Mortierellomycetes</taxon>
        <taxon>Mortierellales</taxon>
        <taxon>Mortierellaceae</taxon>
        <taxon>Linnemannia</taxon>
    </lineage>
</organism>
<reference evidence="2" key="1">
    <citation type="journal article" date="2020" name="Fungal Divers.">
        <title>Resolving the Mortierellaceae phylogeny through synthesis of multi-gene phylogenetics and phylogenomics.</title>
        <authorList>
            <person name="Vandepol N."/>
            <person name="Liber J."/>
            <person name="Desiro A."/>
            <person name="Na H."/>
            <person name="Kennedy M."/>
            <person name="Barry K."/>
            <person name="Grigoriev I.V."/>
            <person name="Miller A.N."/>
            <person name="O'Donnell K."/>
            <person name="Stajich J.E."/>
            <person name="Bonito G."/>
        </authorList>
    </citation>
    <scope>NUCLEOTIDE SEQUENCE</scope>
    <source>
        <strain evidence="2">NRRL 6426</strain>
    </source>
</reference>
<dbReference type="Proteomes" id="UP000748756">
    <property type="component" value="Unassembled WGS sequence"/>
</dbReference>
<evidence type="ECO:0000256" key="1">
    <source>
        <dbReference type="SAM" id="SignalP"/>
    </source>
</evidence>
<sequence length="650" mass="72492">MIILTLLLPGLLAVVSSVFADVTYNVIGFPGATDNSFAVEIDKKLYPLRTSKTAFPLWSGVVTGASASSNYRYVELNNKGTVVTSEKSLRSFENAGASATLNEFFDRKTTITRLPTIKQVYKDIRPKPSKAFDDSQIATIHLTVDQAALDDMLGHPLVNRELAAGFKFINANNVYLVDKVELKVSGHASRKYNKVSMGIKFDIAKGETFFDRPAIKLRAQRTDPSMIREKLYTDILNSVGVSSTQGSYVRVYANGKPLGFFLMIEDIEEPFLMNTIHRGEIKDVSALGSLYKINSGKSGSARWAALRYQGSRTADYDLGLYKNQILGDNPTNEPMKQLIAFMKNLQDWNSASTGGVDYWNQHLDLQGYLRSMAVEYLTGAWDLFWWRANNYLMYFNPQRKLWQFIPTDFDHTFSNGNRPGVETTYKDYGQTLPGGGKPDFPLVNKVIYENKDTNREFENILLTITKGVFNNGVLDARIDAYVTQIEQDVAWDYSIDRSHLPGRNPAWTIATFRKSINGPGKSLKAWINGRAKSVPRQIGGSTQALAKALKNNSTLTTLGLEHNHIGLDGALALSEALKNNSGLTILNLRNNSIKVKGALKLSEALKANSTLFILNLRENDFAPYVLEAINRTLGPRSTVIMTSFEILDFQ</sequence>
<keyword evidence="3" id="KW-1185">Reference proteome</keyword>
<dbReference type="InterPro" id="IPR001611">
    <property type="entry name" value="Leu-rich_rpt"/>
</dbReference>
<gene>
    <name evidence="2" type="ORF">BG015_007753</name>
</gene>
<dbReference type="SMART" id="SM00368">
    <property type="entry name" value="LRR_RI"/>
    <property type="match status" value="2"/>
</dbReference>
<dbReference type="Pfam" id="PF13516">
    <property type="entry name" value="LRR_6"/>
    <property type="match status" value="2"/>
</dbReference>
<keyword evidence="1" id="KW-0732">Signal</keyword>
<dbReference type="InterPro" id="IPR014867">
    <property type="entry name" value="Spore_coat_CotH_CotH2/3/7"/>
</dbReference>
<evidence type="ECO:0000313" key="2">
    <source>
        <dbReference type="EMBL" id="KAF9150447.1"/>
    </source>
</evidence>
<dbReference type="SUPFAM" id="SSF52047">
    <property type="entry name" value="RNI-like"/>
    <property type="match status" value="1"/>
</dbReference>
<dbReference type="PANTHER" id="PTHR40050">
    <property type="entry name" value="INNER SPORE COAT PROTEIN H"/>
    <property type="match status" value="1"/>
</dbReference>
<dbReference type="AlphaFoldDB" id="A0A9P5VAV7"/>
<dbReference type="Pfam" id="PF08757">
    <property type="entry name" value="CotH"/>
    <property type="match status" value="1"/>
</dbReference>
<dbReference type="EMBL" id="JAAAUQ010000417">
    <property type="protein sequence ID" value="KAF9150447.1"/>
    <property type="molecule type" value="Genomic_DNA"/>
</dbReference>
<dbReference type="InterPro" id="IPR032675">
    <property type="entry name" value="LRR_dom_sf"/>
</dbReference>
<dbReference type="Gene3D" id="3.80.10.10">
    <property type="entry name" value="Ribonuclease Inhibitor"/>
    <property type="match status" value="1"/>
</dbReference>
<protein>
    <submittedName>
        <fullName evidence="2">Uncharacterized protein</fullName>
    </submittedName>
</protein>
<accession>A0A9P5VAV7</accession>
<comment type="caution">
    <text evidence="2">The sequence shown here is derived from an EMBL/GenBank/DDBJ whole genome shotgun (WGS) entry which is preliminary data.</text>
</comment>